<dbReference type="InterPro" id="IPR050481">
    <property type="entry name" value="UDP-glycosyltransf_plant"/>
</dbReference>
<comment type="caution">
    <text evidence="6">The sequence shown here is derived from an EMBL/GenBank/DDBJ whole genome shotgun (WGS) entry which is preliminary data.</text>
</comment>
<dbReference type="Pfam" id="PF00201">
    <property type="entry name" value="UDPGT"/>
    <property type="match status" value="1"/>
</dbReference>
<dbReference type="InterPro" id="IPR002213">
    <property type="entry name" value="UDP_glucos_trans"/>
</dbReference>
<name>A0ABD1UDF9_9LAMI</name>
<reference evidence="7" key="1">
    <citation type="submission" date="2024-07" db="EMBL/GenBank/DDBJ databases">
        <title>Two chromosome-level genome assemblies of Korean endemic species Abeliophyllum distichum and Forsythia ovata (Oleaceae).</title>
        <authorList>
            <person name="Jang H."/>
        </authorList>
    </citation>
    <scope>NUCLEOTIDE SEQUENCE [LARGE SCALE GENOMIC DNA]</scope>
</reference>
<dbReference type="AlphaFoldDB" id="A0ABD1UDF9"/>
<dbReference type="PANTHER" id="PTHR48048:SF76">
    <property type="entry name" value="UDP-GLYCOSYLTRANSFERASE 708D1-LIKE"/>
    <property type="match status" value="1"/>
</dbReference>
<evidence type="ECO:0000313" key="7">
    <source>
        <dbReference type="Proteomes" id="UP001604277"/>
    </source>
</evidence>
<sequence>MASTTNLDQTAPHIAIFPTAGMGHLMSFLRLATMLATRNCTVTVIASQPTVSAAESDQLSSFFATHQNIKCLEYHFLPYNPTTDIDPFFAQFIAISNSVHLLHPLLSNTSPPLSAFIADFTIASSVCKIATDLSIPTYVLITTSARFFSLLACHSQLVENNAKNGGGEGVDYIELPAGLPPMPLSSIPPPFFNPNHYFSAIISANAPSFTKVNGILVNTFDWFESATIEVLNSGRVVHDLAPILTVGPLESFKVGQSLNLPWLDNQPAKSVLFISFGSRNALSKDQLSELGVGLEKSGCRFLWILKGSKVDKQDKEKIEEILDESFLERTKNKGMVIKGWVNQEQILAHPAIGGFLSHCGWNSVMEAARQGVPILAWPQHGDQRVNAQVVENAGLGLWARDWIGEKILVKGGEIEEKIREIMRRENLAKASEVREKARHAHEIGGNSEQAIQGIIEELRHKERS</sequence>
<dbReference type="InterPro" id="IPR035595">
    <property type="entry name" value="UDP_glycos_trans_CS"/>
</dbReference>
<evidence type="ECO:0000313" key="6">
    <source>
        <dbReference type="EMBL" id="KAL2523063.1"/>
    </source>
</evidence>
<keyword evidence="3 4" id="KW-0808">Transferase</keyword>
<evidence type="ECO:0000256" key="5">
    <source>
        <dbReference type="RuleBase" id="RU362057"/>
    </source>
</evidence>
<dbReference type="EC" id="2.4.1.-" evidence="5"/>
<dbReference type="PROSITE" id="PS00375">
    <property type="entry name" value="UDPGT"/>
    <property type="match status" value="1"/>
</dbReference>
<protein>
    <recommendedName>
        <fullName evidence="5">Glycosyltransferase</fullName>
        <ecNumber evidence="5">2.4.1.-</ecNumber>
    </recommendedName>
</protein>
<comment type="similarity">
    <text evidence="1 4">Belongs to the UDP-glycosyltransferase family.</text>
</comment>
<accession>A0ABD1UDF9</accession>
<dbReference type="FunFam" id="3.40.50.2000:FF:000056">
    <property type="entry name" value="Glycosyltransferase"/>
    <property type="match status" value="1"/>
</dbReference>
<evidence type="ECO:0000256" key="2">
    <source>
        <dbReference type="ARBA" id="ARBA00022676"/>
    </source>
</evidence>
<evidence type="ECO:0000256" key="4">
    <source>
        <dbReference type="RuleBase" id="RU003718"/>
    </source>
</evidence>
<dbReference type="EMBL" id="JBFOLJ010000007">
    <property type="protein sequence ID" value="KAL2523063.1"/>
    <property type="molecule type" value="Genomic_DNA"/>
</dbReference>
<dbReference type="Gene3D" id="3.40.50.2000">
    <property type="entry name" value="Glycogen Phosphorylase B"/>
    <property type="match status" value="2"/>
</dbReference>
<dbReference type="GO" id="GO:0035251">
    <property type="term" value="F:UDP-glucosyltransferase activity"/>
    <property type="evidence" value="ECO:0007669"/>
    <property type="project" value="UniProtKB-ARBA"/>
</dbReference>
<proteinExistence type="inferred from homology"/>
<dbReference type="Proteomes" id="UP001604277">
    <property type="component" value="Unassembled WGS sequence"/>
</dbReference>
<evidence type="ECO:0000256" key="1">
    <source>
        <dbReference type="ARBA" id="ARBA00009995"/>
    </source>
</evidence>
<gene>
    <name evidence="6" type="ORF">Fot_26986</name>
</gene>
<dbReference type="CDD" id="cd03784">
    <property type="entry name" value="GT1_Gtf-like"/>
    <property type="match status" value="1"/>
</dbReference>
<evidence type="ECO:0000256" key="3">
    <source>
        <dbReference type="ARBA" id="ARBA00022679"/>
    </source>
</evidence>
<keyword evidence="7" id="KW-1185">Reference proteome</keyword>
<dbReference type="SUPFAM" id="SSF53756">
    <property type="entry name" value="UDP-Glycosyltransferase/glycogen phosphorylase"/>
    <property type="match status" value="1"/>
</dbReference>
<dbReference type="PANTHER" id="PTHR48048">
    <property type="entry name" value="GLYCOSYLTRANSFERASE"/>
    <property type="match status" value="1"/>
</dbReference>
<organism evidence="6 7">
    <name type="scientific">Forsythia ovata</name>
    <dbReference type="NCBI Taxonomy" id="205694"/>
    <lineage>
        <taxon>Eukaryota</taxon>
        <taxon>Viridiplantae</taxon>
        <taxon>Streptophyta</taxon>
        <taxon>Embryophyta</taxon>
        <taxon>Tracheophyta</taxon>
        <taxon>Spermatophyta</taxon>
        <taxon>Magnoliopsida</taxon>
        <taxon>eudicotyledons</taxon>
        <taxon>Gunneridae</taxon>
        <taxon>Pentapetalae</taxon>
        <taxon>asterids</taxon>
        <taxon>lamiids</taxon>
        <taxon>Lamiales</taxon>
        <taxon>Oleaceae</taxon>
        <taxon>Forsythieae</taxon>
        <taxon>Forsythia</taxon>
    </lineage>
</organism>
<keyword evidence="2 4" id="KW-0328">Glycosyltransferase</keyword>